<feature type="compositionally biased region" description="Basic and acidic residues" evidence="1">
    <location>
        <begin position="37"/>
        <end position="53"/>
    </location>
</feature>
<reference evidence="2 3" key="1">
    <citation type="submission" date="2023-04" db="EMBL/GenBank/DDBJ databases">
        <title>Clostridium tannerae sp. nov., isolated from the fecal material of an alpaca.</title>
        <authorList>
            <person name="Miller S."/>
            <person name="Hendry M."/>
            <person name="King J."/>
            <person name="Sankaranarayanan K."/>
            <person name="Lawson P.A."/>
        </authorList>
    </citation>
    <scope>NUCLEOTIDE SEQUENCE [LARGE SCALE GENOMIC DNA]</scope>
    <source>
        <strain evidence="2 3">A1-XYC3</strain>
    </source>
</reference>
<dbReference type="EMBL" id="JARUJP010000016">
    <property type="protein sequence ID" value="MDW8802161.1"/>
    <property type="molecule type" value="Genomic_DNA"/>
</dbReference>
<evidence type="ECO:0008006" key="4">
    <source>
        <dbReference type="Google" id="ProtNLM"/>
    </source>
</evidence>
<dbReference type="Gene3D" id="1.10.287.2170">
    <property type="match status" value="1"/>
</dbReference>
<protein>
    <recommendedName>
        <fullName evidence="4">Resolvase/invertase-type recombinase catalytic domain-containing protein</fullName>
    </recommendedName>
</protein>
<name>A0ABU4JW39_9CLOT</name>
<keyword evidence="3" id="KW-1185">Reference proteome</keyword>
<dbReference type="RefSeq" id="WP_261669879.1">
    <property type="nucleotide sequence ID" value="NZ_JARUJP010000016.1"/>
</dbReference>
<evidence type="ECO:0000256" key="1">
    <source>
        <dbReference type="SAM" id="MobiDB-lite"/>
    </source>
</evidence>
<sequence length="61" mass="6848">MVQDLISVVTCFSARLYGSGGGRKVKKALEELELERQMENSENNDKSTFDKSNKGTNSSYR</sequence>
<comment type="caution">
    <text evidence="2">The sequence shown here is derived from an EMBL/GenBank/DDBJ whole genome shotgun (WGS) entry which is preliminary data.</text>
</comment>
<organism evidence="2 3">
    <name type="scientific">Clostridium tanneri</name>
    <dbReference type="NCBI Taxonomy" id="3037988"/>
    <lineage>
        <taxon>Bacteria</taxon>
        <taxon>Bacillati</taxon>
        <taxon>Bacillota</taxon>
        <taxon>Clostridia</taxon>
        <taxon>Eubacteriales</taxon>
        <taxon>Clostridiaceae</taxon>
        <taxon>Clostridium</taxon>
    </lineage>
</organism>
<evidence type="ECO:0000313" key="3">
    <source>
        <dbReference type="Proteomes" id="UP001281656"/>
    </source>
</evidence>
<dbReference type="Proteomes" id="UP001281656">
    <property type="component" value="Unassembled WGS sequence"/>
</dbReference>
<evidence type="ECO:0000313" key="2">
    <source>
        <dbReference type="EMBL" id="MDW8802161.1"/>
    </source>
</evidence>
<proteinExistence type="predicted"/>
<feature type="region of interest" description="Disordered" evidence="1">
    <location>
        <begin position="37"/>
        <end position="61"/>
    </location>
</feature>
<gene>
    <name evidence="2" type="ORF">P8V03_13480</name>
</gene>
<accession>A0ABU4JW39</accession>